<feature type="non-terminal residue" evidence="2">
    <location>
        <position position="1"/>
    </location>
</feature>
<feature type="compositionally biased region" description="Low complexity" evidence="1">
    <location>
        <begin position="23"/>
        <end position="33"/>
    </location>
</feature>
<organism evidence="2 3">
    <name type="scientific">Rhizopus azygosporus</name>
    <name type="common">Rhizopus microsporus var. azygosporus</name>
    <dbReference type="NCBI Taxonomy" id="86630"/>
    <lineage>
        <taxon>Eukaryota</taxon>
        <taxon>Fungi</taxon>
        <taxon>Fungi incertae sedis</taxon>
        <taxon>Mucoromycota</taxon>
        <taxon>Mucoromycotina</taxon>
        <taxon>Mucoromycetes</taxon>
        <taxon>Mucorales</taxon>
        <taxon>Mucorineae</taxon>
        <taxon>Rhizopodaceae</taxon>
        <taxon>Rhizopus</taxon>
    </lineage>
</organism>
<evidence type="ECO:0000313" key="3">
    <source>
        <dbReference type="Proteomes" id="UP000252139"/>
    </source>
</evidence>
<dbReference type="EMBL" id="PJQL01005140">
    <property type="protein sequence ID" value="RCH78477.1"/>
    <property type="molecule type" value="Genomic_DNA"/>
</dbReference>
<feature type="region of interest" description="Disordered" evidence="1">
    <location>
        <begin position="1"/>
        <end position="55"/>
    </location>
</feature>
<reference evidence="2 3" key="1">
    <citation type="journal article" date="2018" name="G3 (Bethesda)">
        <title>Phylogenetic and Phylogenomic Definition of Rhizopus Species.</title>
        <authorList>
            <person name="Gryganskyi A.P."/>
            <person name="Golan J."/>
            <person name="Dolatabadi S."/>
            <person name="Mondo S."/>
            <person name="Robb S."/>
            <person name="Idnurm A."/>
            <person name="Muszewska A."/>
            <person name="Steczkiewicz K."/>
            <person name="Masonjones S."/>
            <person name="Liao H.L."/>
            <person name="Gajdeczka M.T."/>
            <person name="Anike F."/>
            <person name="Vuek A."/>
            <person name="Anishchenko I.M."/>
            <person name="Voigt K."/>
            <person name="de Hoog G.S."/>
            <person name="Smith M.E."/>
            <person name="Heitman J."/>
            <person name="Vilgalys R."/>
            <person name="Stajich J.E."/>
        </authorList>
    </citation>
    <scope>NUCLEOTIDE SEQUENCE [LARGE SCALE GENOMIC DNA]</scope>
    <source>
        <strain evidence="2 3">CBS 357.93</strain>
    </source>
</reference>
<feature type="region of interest" description="Disordered" evidence="1">
    <location>
        <begin position="79"/>
        <end position="117"/>
    </location>
</feature>
<dbReference type="AlphaFoldDB" id="A0A367ILB6"/>
<keyword evidence="3" id="KW-1185">Reference proteome</keyword>
<comment type="caution">
    <text evidence="2">The sequence shown here is derived from an EMBL/GenBank/DDBJ whole genome shotgun (WGS) entry which is preliminary data.</text>
</comment>
<evidence type="ECO:0000313" key="2">
    <source>
        <dbReference type="EMBL" id="RCH78477.1"/>
    </source>
</evidence>
<feature type="non-terminal residue" evidence="2">
    <location>
        <position position="117"/>
    </location>
</feature>
<evidence type="ECO:0000256" key="1">
    <source>
        <dbReference type="SAM" id="MobiDB-lite"/>
    </source>
</evidence>
<feature type="compositionally biased region" description="Basic and acidic residues" evidence="1">
    <location>
        <begin position="108"/>
        <end position="117"/>
    </location>
</feature>
<dbReference type="Proteomes" id="UP000252139">
    <property type="component" value="Unassembled WGS sequence"/>
</dbReference>
<accession>A0A367ILB6</accession>
<protein>
    <submittedName>
        <fullName evidence="2">Uncharacterized protein</fullName>
    </submittedName>
</protein>
<gene>
    <name evidence="2" type="ORF">CU097_002325</name>
</gene>
<feature type="compositionally biased region" description="Acidic residues" evidence="1">
    <location>
        <begin position="34"/>
        <end position="46"/>
    </location>
</feature>
<feature type="compositionally biased region" description="Polar residues" evidence="1">
    <location>
        <begin position="83"/>
        <end position="100"/>
    </location>
</feature>
<dbReference type="OrthoDB" id="2283975at2759"/>
<sequence length="117" mass="13690">SLMYKYGENISSNDSCNEHNNSDNENILNNTNINEDEEIDELDENESLNNQRPETPDIIKLMRNKYNHMQENENIINFDDDISQSGNESIHSNYSDSNKNTLRKKYKKSDAEIEIDK</sequence>
<name>A0A367ILB6_RHIAZ</name>
<proteinExistence type="predicted"/>